<dbReference type="Proteomes" id="UP001159363">
    <property type="component" value="Chromosome 16"/>
</dbReference>
<sequence length="204" mass="23170">MSSWSTFQPSIIDFYLASSIIQLSYIKALSLKLTSPKNPELQRNWIWPCTHLQITFLLQQTRPFHAIVHADLAHVFLIHSPPLVRQCDHAHSHWQRTRQPADLEYNHSRRHTAKKIQSCSFTDIAAWQFIRKFRGTPRLIPHLLHAGTTLESPTDKVTALATHFAVTFHSSIPPPGLIGHELSSLTFETTSIPPPDGKFLTSSL</sequence>
<comment type="caution">
    <text evidence="1">The sequence shown here is derived from an EMBL/GenBank/DDBJ whole genome shotgun (WGS) entry which is preliminary data.</text>
</comment>
<gene>
    <name evidence="1" type="ORF">PR048_033528</name>
</gene>
<evidence type="ECO:0000313" key="2">
    <source>
        <dbReference type="Proteomes" id="UP001159363"/>
    </source>
</evidence>
<proteinExistence type="predicted"/>
<dbReference type="EMBL" id="JARBHB010000017">
    <property type="protein sequence ID" value="KAJ8866004.1"/>
    <property type="molecule type" value="Genomic_DNA"/>
</dbReference>
<organism evidence="1 2">
    <name type="scientific">Dryococelus australis</name>
    <dbReference type="NCBI Taxonomy" id="614101"/>
    <lineage>
        <taxon>Eukaryota</taxon>
        <taxon>Metazoa</taxon>
        <taxon>Ecdysozoa</taxon>
        <taxon>Arthropoda</taxon>
        <taxon>Hexapoda</taxon>
        <taxon>Insecta</taxon>
        <taxon>Pterygota</taxon>
        <taxon>Neoptera</taxon>
        <taxon>Polyneoptera</taxon>
        <taxon>Phasmatodea</taxon>
        <taxon>Verophasmatodea</taxon>
        <taxon>Anareolatae</taxon>
        <taxon>Phasmatidae</taxon>
        <taxon>Eurycanthinae</taxon>
        <taxon>Dryococelus</taxon>
    </lineage>
</organism>
<accession>A0ABQ9G0I7</accession>
<keyword evidence="2" id="KW-1185">Reference proteome</keyword>
<protein>
    <submittedName>
        <fullName evidence="1">Uncharacterized protein</fullName>
    </submittedName>
</protein>
<name>A0ABQ9G0I7_9NEOP</name>
<reference evidence="1 2" key="1">
    <citation type="submission" date="2023-02" db="EMBL/GenBank/DDBJ databases">
        <title>LHISI_Scaffold_Assembly.</title>
        <authorList>
            <person name="Stuart O.P."/>
            <person name="Cleave R."/>
            <person name="Magrath M.J.L."/>
            <person name="Mikheyev A.S."/>
        </authorList>
    </citation>
    <scope>NUCLEOTIDE SEQUENCE [LARGE SCALE GENOMIC DNA]</scope>
    <source>
        <strain evidence="1">Daus_M_001</strain>
        <tissue evidence="1">Leg muscle</tissue>
    </source>
</reference>
<evidence type="ECO:0000313" key="1">
    <source>
        <dbReference type="EMBL" id="KAJ8866004.1"/>
    </source>
</evidence>